<evidence type="ECO:0000256" key="8">
    <source>
        <dbReference type="PIRSR" id="PIRSR000232-1"/>
    </source>
</evidence>
<keyword evidence="4 7" id="KW-0521">NADP</keyword>
<evidence type="ECO:0000256" key="2">
    <source>
        <dbReference type="ARBA" id="ARBA00022630"/>
    </source>
</evidence>
<evidence type="ECO:0000256" key="4">
    <source>
        <dbReference type="ARBA" id="ARBA00022857"/>
    </source>
</evidence>
<evidence type="ECO:0000256" key="7">
    <source>
        <dbReference type="PIRNR" id="PIRNR000232"/>
    </source>
</evidence>
<dbReference type="PANTHER" id="PTHR43821:SF1">
    <property type="entry name" value="NAD(P)H NITROREDUCTASE YDJA-RELATED"/>
    <property type="match status" value="1"/>
</dbReference>
<dbReference type="InterPro" id="IPR052530">
    <property type="entry name" value="NAD(P)H_nitroreductase"/>
</dbReference>
<dbReference type="OrthoDB" id="9804207at2"/>
<dbReference type="PIRSF" id="PIRSF000232">
    <property type="entry name" value="YdjA"/>
    <property type="match status" value="1"/>
</dbReference>
<dbReference type="InterPro" id="IPR029479">
    <property type="entry name" value="Nitroreductase"/>
</dbReference>
<dbReference type="InterPro" id="IPR000415">
    <property type="entry name" value="Nitroreductase-like"/>
</dbReference>
<evidence type="ECO:0000313" key="10">
    <source>
        <dbReference type="EMBL" id="KOF04637.1"/>
    </source>
</evidence>
<dbReference type="CDD" id="cd02135">
    <property type="entry name" value="YdjA-like"/>
    <property type="match status" value="1"/>
</dbReference>
<feature type="binding site" description="in other chain" evidence="8">
    <location>
        <begin position="143"/>
        <end position="145"/>
    </location>
    <ligand>
        <name>FMN</name>
        <dbReference type="ChEBI" id="CHEBI:58210"/>
        <note>ligand shared between dimeric partners</note>
    </ligand>
</feature>
<dbReference type="RefSeq" id="WP_053221794.1">
    <property type="nucleotide sequence ID" value="NZ_JSVA01000001.1"/>
</dbReference>
<dbReference type="SUPFAM" id="SSF55469">
    <property type="entry name" value="FMN-dependent nitroreductase-like"/>
    <property type="match status" value="1"/>
</dbReference>
<keyword evidence="11" id="KW-1185">Reference proteome</keyword>
<dbReference type="EMBL" id="JSVA01000001">
    <property type="protein sequence ID" value="KOF04637.1"/>
    <property type="molecule type" value="Genomic_DNA"/>
</dbReference>
<evidence type="ECO:0000256" key="3">
    <source>
        <dbReference type="ARBA" id="ARBA00022643"/>
    </source>
</evidence>
<feature type="domain" description="Nitroreductase" evidence="9">
    <location>
        <begin position="12"/>
        <end position="173"/>
    </location>
</feature>
<gene>
    <name evidence="10" type="ORF">OB69_00850</name>
</gene>
<dbReference type="PANTHER" id="PTHR43821">
    <property type="entry name" value="NAD(P)H NITROREDUCTASE YDJA-RELATED"/>
    <property type="match status" value="1"/>
</dbReference>
<dbReference type="EC" id="1.-.-.-" evidence="7"/>
<dbReference type="GO" id="GO:0016491">
    <property type="term" value="F:oxidoreductase activity"/>
    <property type="evidence" value="ECO:0007669"/>
    <property type="project" value="UniProtKB-UniRule"/>
</dbReference>
<evidence type="ECO:0000256" key="1">
    <source>
        <dbReference type="ARBA" id="ARBA00007118"/>
    </source>
</evidence>
<feature type="binding site" description="in other chain" evidence="8">
    <location>
        <begin position="15"/>
        <end position="17"/>
    </location>
    <ligand>
        <name>FMN</name>
        <dbReference type="ChEBI" id="CHEBI:58210"/>
        <note>ligand shared between dimeric partners</note>
    </ligand>
</feature>
<reference evidence="11" key="1">
    <citation type="submission" date="2014-11" db="EMBL/GenBank/DDBJ databases">
        <title>Genome sequencing of Roseivirga sp. D-25.</title>
        <authorList>
            <person name="Selvaratnam C."/>
            <person name="Thevarajoo S."/>
            <person name="Goh K.M."/>
            <person name="Eee R."/>
            <person name="Chan K.-G."/>
            <person name="Chong C.S."/>
        </authorList>
    </citation>
    <scope>NUCLEOTIDE SEQUENCE [LARGE SCALE GENOMIC DNA]</scope>
    <source>
        <strain evidence="11">D-25</strain>
    </source>
</reference>
<sequence>MKFSIEETNKLLRNRRSIYPAMYSDVPVDDAIIKEMLENANWAPTHKLTEPWRFVVFKGEGLKKLATFQSELYKTLSTKAGNFDASKFEKLATKPLMASHIIAIGMKRDPKALIPEIEEVSAVACAVQNMYLTATAYGVGCYWGSGGITYKEEAKSFFGLGAEDKLLGFLYVGNLKTDKWPAGKRGPIEEKVSWVES</sequence>
<feature type="binding site" evidence="8">
    <location>
        <position position="46"/>
    </location>
    <ligand>
        <name>FMN</name>
        <dbReference type="ChEBI" id="CHEBI:58210"/>
        <note>ligand shared between dimeric partners</note>
    </ligand>
</feature>
<dbReference type="Proteomes" id="UP000036908">
    <property type="component" value="Unassembled WGS sequence"/>
</dbReference>
<protein>
    <recommendedName>
        <fullName evidence="7">Putative NAD(P)H nitroreductase</fullName>
        <ecNumber evidence="7">1.-.-.-</ecNumber>
    </recommendedName>
</protein>
<keyword evidence="2 7" id="KW-0285">Flavoprotein</keyword>
<accession>A0A0L8AR33</accession>
<name>A0A0L8AR33_9BACT</name>
<evidence type="ECO:0000259" key="9">
    <source>
        <dbReference type="Pfam" id="PF00881"/>
    </source>
</evidence>
<evidence type="ECO:0000256" key="5">
    <source>
        <dbReference type="ARBA" id="ARBA00023002"/>
    </source>
</evidence>
<comment type="caution">
    <text evidence="10">The sequence shown here is derived from an EMBL/GenBank/DDBJ whole genome shotgun (WGS) entry which is preliminary data.</text>
</comment>
<dbReference type="Pfam" id="PF00881">
    <property type="entry name" value="Nitroreductase"/>
    <property type="match status" value="1"/>
</dbReference>
<dbReference type="AlphaFoldDB" id="A0A0L8AR33"/>
<organism evidence="10 11">
    <name type="scientific">Roseivirga seohaensis subsp. aquiponti</name>
    <dbReference type="NCBI Taxonomy" id="1566026"/>
    <lineage>
        <taxon>Bacteria</taxon>
        <taxon>Pseudomonadati</taxon>
        <taxon>Bacteroidota</taxon>
        <taxon>Cytophagia</taxon>
        <taxon>Cytophagales</taxon>
        <taxon>Roseivirgaceae</taxon>
        <taxon>Roseivirga</taxon>
    </lineage>
</organism>
<evidence type="ECO:0000313" key="11">
    <source>
        <dbReference type="Proteomes" id="UP000036908"/>
    </source>
</evidence>
<keyword evidence="5 7" id="KW-0560">Oxidoreductase</keyword>
<proteinExistence type="inferred from homology"/>
<keyword evidence="6 7" id="KW-0520">NAD</keyword>
<dbReference type="InterPro" id="IPR026021">
    <property type="entry name" value="YdjA-like"/>
</dbReference>
<comment type="similarity">
    <text evidence="1 7">Belongs to the nitroreductase family.</text>
</comment>
<keyword evidence="3 7" id="KW-0288">FMN</keyword>
<comment type="cofactor">
    <cofactor evidence="8">
        <name>FMN</name>
        <dbReference type="ChEBI" id="CHEBI:58210"/>
    </cofactor>
    <text evidence="8">Binds 1 FMN per subunit.</text>
</comment>
<evidence type="ECO:0000256" key="6">
    <source>
        <dbReference type="ARBA" id="ARBA00023027"/>
    </source>
</evidence>
<dbReference type="Gene3D" id="3.40.109.10">
    <property type="entry name" value="NADH Oxidase"/>
    <property type="match status" value="1"/>
</dbReference>
<dbReference type="PATRIC" id="fig|1566026.4.peg.181"/>